<feature type="domain" description="Isochorismatase-like" evidence="2">
    <location>
        <begin position="22"/>
        <end position="219"/>
    </location>
</feature>
<dbReference type="PANTHER" id="PTHR43540">
    <property type="entry name" value="PEROXYUREIDOACRYLATE/UREIDOACRYLATE AMIDOHYDROLASE-RELATED"/>
    <property type="match status" value="1"/>
</dbReference>
<keyword evidence="1" id="KW-0378">Hydrolase</keyword>
<dbReference type="SUPFAM" id="SSF52499">
    <property type="entry name" value="Isochorismatase-like hydrolases"/>
    <property type="match status" value="1"/>
</dbReference>
<gene>
    <name evidence="3" type="ORF">ENQ77_03400</name>
</gene>
<organism evidence="3">
    <name type="scientific">candidate division WOR-3 bacterium</name>
    <dbReference type="NCBI Taxonomy" id="2052148"/>
    <lineage>
        <taxon>Bacteria</taxon>
        <taxon>Bacteria division WOR-3</taxon>
    </lineage>
</organism>
<protein>
    <submittedName>
        <fullName evidence="3">Isochorismatase family protein</fullName>
    </submittedName>
</protein>
<dbReference type="AlphaFoldDB" id="A0A7C2K4D2"/>
<dbReference type="CDD" id="cd00431">
    <property type="entry name" value="cysteine_hydrolases"/>
    <property type="match status" value="1"/>
</dbReference>
<dbReference type="InterPro" id="IPR050272">
    <property type="entry name" value="Isochorismatase-like_hydrls"/>
</dbReference>
<name>A0A7C2K4D2_UNCW3</name>
<dbReference type="InterPro" id="IPR000868">
    <property type="entry name" value="Isochorismatase-like_dom"/>
</dbReference>
<dbReference type="EMBL" id="DSOL01000098">
    <property type="protein sequence ID" value="HEN27705.1"/>
    <property type="molecule type" value="Genomic_DNA"/>
</dbReference>
<evidence type="ECO:0000256" key="1">
    <source>
        <dbReference type="ARBA" id="ARBA00022801"/>
    </source>
</evidence>
<dbReference type="GO" id="GO:0016787">
    <property type="term" value="F:hydrolase activity"/>
    <property type="evidence" value="ECO:0007669"/>
    <property type="project" value="UniProtKB-KW"/>
</dbReference>
<proteinExistence type="predicted"/>
<evidence type="ECO:0000259" key="2">
    <source>
        <dbReference type="Pfam" id="PF00857"/>
    </source>
</evidence>
<comment type="caution">
    <text evidence="3">The sequence shown here is derived from an EMBL/GenBank/DDBJ whole genome shotgun (WGS) entry which is preliminary data.</text>
</comment>
<reference evidence="3" key="1">
    <citation type="journal article" date="2020" name="mSystems">
        <title>Genome- and Community-Level Interaction Insights into Carbon Utilization and Element Cycling Functions of Hydrothermarchaeota in Hydrothermal Sediment.</title>
        <authorList>
            <person name="Zhou Z."/>
            <person name="Liu Y."/>
            <person name="Xu W."/>
            <person name="Pan J."/>
            <person name="Luo Z.H."/>
            <person name="Li M."/>
        </authorList>
    </citation>
    <scope>NUCLEOTIDE SEQUENCE [LARGE SCALE GENOMIC DNA]</scope>
    <source>
        <strain evidence="3">SpSt-34</strain>
    </source>
</reference>
<sequence length="224" mass="26010">MKKDKILIKAQPEPITIELSKSAIIFVDMQNAFVKKGGYFDLLGLLKEEVNNVIENCRILLEIARKAKLKVFFLKMVIEREREKNLTDTPFFIKSRGISFLGKYPHQVDKLYVKGHWGEEIIGELTPQEGEFVIEKRTYDGFIGTTLDLFLRNFDIKYLIFAGAFLNICIETTLRHAFCLGYFPIVVIDTTVHVGDEFLKESVLYTIKNYFGWITTLEDFKKVF</sequence>
<dbReference type="Pfam" id="PF00857">
    <property type="entry name" value="Isochorismatase"/>
    <property type="match status" value="1"/>
</dbReference>
<dbReference type="Gene3D" id="3.40.50.850">
    <property type="entry name" value="Isochorismatase-like"/>
    <property type="match status" value="1"/>
</dbReference>
<evidence type="ECO:0000313" key="3">
    <source>
        <dbReference type="EMBL" id="HEN27705.1"/>
    </source>
</evidence>
<dbReference type="InterPro" id="IPR036380">
    <property type="entry name" value="Isochorismatase-like_sf"/>
</dbReference>
<dbReference type="PANTHER" id="PTHR43540:SF6">
    <property type="entry name" value="ISOCHORISMATASE-LIKE DOMAIN-CONTAINING PROTEIN"/>
    <property type="match status" value="1"/>
</dbReference>
<accession>A0A7C2K4D2</accession>